<keyword evidence="9 12" id="KW-0539">Nucleus</keyword>
<dbReference type="GO" id="GO:0005543">
    <property type="term" value="F:phospholipid binding"/>
    <property type="evidence" value="ECO:0007669"/>
    <property type="project" value="TreeGrafter"/>
</dbReference>
<evidence type="ECO:0000256" key="7">
    <source>
        <dbReference type="ARBA" id="ARBA00023010"/>
    </source>
</evidence>
<dbReference type="PANTHER" id="PTHR21527:SF6">
    <property type="entry name" value="NUCLEOPORIN NUP35"/>
    <property type="match status" value="1"/>
</dbReference>
<evidence type="ECO:0000259" key="14">
    <source>
        <dbReference type="PROSITE" id="PS51472"/>
    </source>
</evidence>
<dbReference type="GO" id="GO:0017056">
    <property type="term" value="F:structural constituent of nuclear pore"/>
    <property type="evidence" value="ECO:0007669"/>
    <property type="project" value="InterPro"/>
</dbReference>
<keyword evidence="16" id="KW-1185">Reference proteome</keyword>
<dbReference type="OMA" id="DKENCNA"/>
<protein>
    <recommendedName>
        <fullName evidence="3">Nucleoporin NUP35</fullName>
    </recommendedName>
    <alternativeName>
        <fullName evidence="11">35 kDa nucleoporin</fullName>
    </alternativeName>
    <alternativeName>
        <fullName evidence="10">Nucleoporin NUP53</fullName>
    </alternativeName>
</protein>
<dbReference type="GO" id="GO:0031965">
    <property type="term" value="C:nuclear membrane"/>
    <property type="evidence" value="ECO:0007669"/>
    <property type="project" value="InterPro"/>
</dbReference>
<proteinExistence type="inferred from homology"/>
<comment type="subcellular location">
    <subcellularLocation>
        <location evidence="1">Nucleus</location>
        <location evidence="1">Nuclear pore complex</location>
    </subcellularLocation>
</comment>
<dbReference type="EMBL" id="CH964239">
    <property type="protein sequence ID" value="EDW82802.1"/>
    <property type="molecule type" value="Genomic_DNA"/>
</dbReference>
<evidence type="ECO:0000256" key="13">
    <source>
        <dbReference type="SAM" id="MobiDB-lite"/>
    </source>
</evidence>
<dbReference type="HOGENOM" id="CLU_056189_0_0_1"/>
<dbReference type="Pfam" id="PF05172">
    <property type="entry name" value="RRM_Nup35"/>
    <property type="match status" value="1"/>
</dbReference>
<evidence type="ECO:0000256" key="5">
    <source>
        <dbReference type="ARBA" id="ARBA00022816"/>
    </source>
</evidence>
<dbReference type="FunCoup" id="B4ND93">
    <property type="interactions" value="1664"/>
</dbReference>
<accession>B4ND93</accession>
<sequence length="362" mass="37882">MEPMNLGSPVNSPGAIAGGGNNQSQYLPPFLMGDPQASMTPHNNTLSPKPGLARGYNVGFVTSPGGGGPSSGQQTTQADFSRSMNLSSRSLFGGGVASGGNASASMTTGGVGSGGHQAGPPTQGLFDSLRDVSAGSTPHRNHLMGLQNQHHLNQTSSQHNFSLNQSYQNDSFAPNAPNAINASMRALCSPLGANMSSIPNGSGATPSTMQFKPRSADFWVTIYGYSPGASSMILQHFTVCGTIAEVQHAPQNGNWMHVRFSSRIESDKALNYNQKVIAGNVMVGVTRCTDKAILDKENCNANAFNANVSEPSDTLGSPKVRPFAQQSYQLAQSGNTVSPTNKNAPQKSSGLVNKAMDMIFGW</sequence>
<evidence type="ECO:0000256" key="1">
    <source>
        <dbReference type="ARBA" id="ARBA00004567"/>
    </source>
</evidence>
<keyword evidence="6" id="KW-0653">Protein transport</keyword>
<evidence type="ECO:0000256" key="3">
    <source>
        <dbReference type="ARBA" id="ARBA00016439"/>
    </source>
</evidence>
<dbReference type="Gene3D" id="3.30.70.330">
    <property type="match status" value="1"/>
</dbReference>
<dbReference type="PIRSF" id="PIRSF038119">
    <property type="entry name" value="Nucleoporin_NUP53"/>
    <property type="match status" value="1"/>
</dbReference>
<dbReference type="GO" id="GO:0003676">
    <property type="term" value="F:nucleic acid binding"/>
    <property type="evidence" value="ECO:0007669"/>
    <property type="project" value="InterPro"/>
</dbReference>
<dbReference type="eggNOG" id="KOG4285">
    <property type="taxonomic scope" value="Eukaryota"/>
</dbReference>
<dbReference type="CDD" id="cd12441">
    <property type="entry name" value="RRM_Nup53_like"/>
    <property type="match status" value="1"/>
</dbReference>
<organism evidence="15 16">
    <name type="scientific">Drosophila willistoni</name>
    <name type="common">Fruit fly</name>
    <dbReference type="NCBI Taxonomy" id="7260"/>
    <lineage>
        <taxon>Eukaryota</taxon>
        <taxon>Metazoa</taxon>
        <taxon>Ecdysozoa</taxon>
        <taxon>Arthropoda</taxon>
        <taxon>Hexapoda</taxon>
        <taxon>Insecta</taxon>
        <taxon>Pterygota</taxon>
        <taxon>Neoptera</taxon>
        <taxon>Endopterygota</taxon>
        <taxon>Diptera</taxon>
        <taxon>Brachycera</taxon>
        <taxon>Muscomorpha</taxon>
        <taxon>Ephydroidea</taxon>
        <taxon>Drosophilidae</taxon>
        <taxon>Drosophila</taxon>
        <taxon>Sophophora</taxon>
    </lineage>
</organism>
<dbReference type="SUPFAM" id="SSF54928">
    <property type="entry name" value="RNA-binding domain, RBD"/>
    <property type="match status" value="1"/>
</dbReference>
<dbReference type="GO" id="GO:0006999">
    <property type="term" value="P:nuclear pore organization"/>
    <property type="evidence" value="ECO:0007669"/>
    <property type="project" value="TreeGrafter"/>
</dbReference>
<feature type="compositionally biased region" description="Polar residues" evidence="13">
    <location>
        <begin position="37"/>
        <end position="47"/>
    </location>
</feature>
<dbReference type="InterPro" id="IPR012677">
    <property type="entry name" value="Nucleotide-bd_a/b_plait_sf"/>
</dbReference>
<dbReference type="SMR" id="B4ND93"/>
<dbReference type="Proteomes" id="UP000007798">
    <property type="component" value="Unassembled WGS sequence"/>
</dbReference>
<dbReference type="GO" id="GO:0006607">
    <property type="term" value="P:NLS-bearing protein import into nucleus"/>
    <property type="evidence" value="ECO:0007669"/>
    <property type="project" value="TreeGrafter"/>
</dbReference>
<evidence type="ECO:0000256" key="4">
    <source>
        <dbReference type="ARBA" id="ARBA00022448"/>
    </source>
</evidence>
<dbReference type="PANTHER" id="PTHR21527">
    <property type="entry name" value="NUCLEOPORIN NUP35"/>
    <property type="match status" value="1"/>
</dbReference>
<name>B4ND93_DROWI</name>
<dbReference type="InterPro" id="IPR017389">
    <property type="entry name" value="Nucleoporin_NUP53"/>
</dbReference>
<reference evidence="15 16" key="1">
    <citation type="journal article" date="2007" name="Nature">
        <title>Evolution of genes and genomes on the Drosophila phylogeny.</title>
        <authorList>
            <consortium name="Drosophila 12 Genomes Consortium"/>
            <person name="Clark A.G."/>
            <person name="Eisen M.B."/>
            <person name="Smith D.R."/>
            <person name="Bergman C.M."/>
            <person name="Oliver B."/>
            <person name="Markow T.A."/>
            <person name="Kaufman T.C."/>
            <person name="Kellis M."/>
            <person name="Gelbart W."/>
            <person name="Iyer V.N."/>
            <person name="Pollard D.A."/>
            <person name="Sackton T.B."/>
            <person name="Larracuente A.M."/>
            <person name="Singh N.D."/>
            <person name="Abad J.P."/>
            <person name="Abt D.N."/>
            <person name="Adryan B."/>
            <person name="Aguade M."/>
            <person name="Akashi H."/>
            <person name="Anderson W.W."/>
            <person name="Aquadro C.F."/>
            <person name="Ardell D.H."/>
            <person name="Arguello R."/>
            <person name="Artieri C.G."/>
            <person name="Barbash D.A."/>
            <person name="Barker D."/>
            <person name="Barsanti P."/>
            <person name="Batterham P."/>
            <person name="Batzoglou S."/>
            <person name="Begun D."/>
            <person name="Bhutkar A."/>
            <person name="Blanco E."/>
            <person name="Bosak S.A."/>
            <person name="Bradley R.K."/>
            <person name="Brand A.D."/>
            <person name="Brent M.R."/>
            <person name="Brooks A.N."/>
            <person name="Brown R.H."/>
            <person name="Butlin R.K."/>
            <person name="Caggese C."/>
            <person name="Calvi B.R."/>
            <person name="Bernardo de Carvalho A."/>
            <person name="Caspi A."/>
            <person name="Castrezana S."/>
            <person name="Celniker S.E."/>
            <person name="Chang J.L."/>
            <person name="Chapple C."/>
            <person name="Chatterji S."/>
            <person name="Chinwalla A."/>
            <person name="Civetta A."/>
            <person name="Clifton S.W."/>
            <person name="Comeron J.M."/>
            <person name="Costello J.C."/>
            <person name="Coyne J.A."/>
            <person name="Daub J."/>
            <person name="David R.G."/>
            <person name="Delcher A.L."/>
            <person name="Delehaunty K."/>
            <person name="Do C.B."/>
            <person name="Ebling H."/>
            <person name="Edwards K."/>
            <person name="Eickbush T."/>
            <person name="Evans J.D."/>
            <person name="Filipski A."/>
            <person name="Findeiss S."/>
            <person name="Freyhult E."/>
            <person name="Fulton L."/>
            <person name="Fulton R."/>
            <person name="Garcia A.C."/>
            <person name="Gardiner A."/>
            <person name="Garfield D.A."/>
            <person name="Garvin B.E."/>
            <person name="Gibson G."/>
            <person name="Gilbert D."/>
            <person name="Gnerre S."/>
            <person name="Godfrey J."/>
            <person name="Good R."/>
            <person name="Gotea V."/>
            <person name="Gravely B."/>
            <person name="Greenberg A.J."/>
            <person name="Griffiths-Jones S."/>
            <person name="Gross S."/>
            <person name="Guigo R."/>
            <person name="Gustafson E.A."/>
            <person name="Haerty W."/>
            <person name="Hahn M.W."/>
            <person name="Halligan D.L."/>
            <person name="Halpern A.L."/>
            <person name="Halter G.M."/>
            <person name="Han M.V."/>
            <person name="Heger A."/>
            <person name="Hillier L."/>
            <person name="Hinrichs A.S."/>
            <person name="Holmes I."/>
            <person name="Hoskins R.A."/>
            <person name="Hubisz M.J."/>
            <person name="Hultmark D."/>
            <person name="Huntley M.A."/>
            <person name="Jaffe D.B."/>
            <person name="Jagadeeshan S."/>
            <person name="Jeck W.R."/>
            <person name="Johnson J."/>
            <person name="Jones C.D."/>
            <person name="Jordan W.C."/>
            <person name="Karpen G.H."/>
            <person name="Kataoka E."/>
            <person name="Keightley P.D."/>
            <person name="Kheradpour P."/>
            <person name="Kirkness E.F."/>
            <person name="Koerich L.B."/>
            <person name="Kristiansen K."/>
            <person name="Kudrna D."/>
            <person name="Kulathinal R.J."/>
            <person name="Kumar S."/>
            <person name="Kwok R."/>
            <person name="Lander E."/>
            <person name="Langley C.H."/>
            <person name="Lapoint R."/>
            <person name="Lazzaro B.P."/>
            <person name="Lee S.J."/>
            <person name="Levesque L."/>
            <person name="Li R."/>
            <person name="Lin C.F."/>
            <person name="Lin M.F."/>
            <person name="Lindblad-Toh K."/>
            <person name="Llopart A."/>
            <person name="Long M."/>
            <person name="Low L."/>
            <person name="Lozovsky E."/>
            <person name="Lu J."/>
            <person name="Luo M."/>
            <person name="Machado C.A."/>
            <person name="Makalowski W."/>
            <person name="Marzo M."/>
            <person name="Matsuda M."/>
            <person name="Matzkin L."/>
            <person name="McAllister B."/>
            <person name="McBride C.S."/>
            <person name="McKernan B."/>
            <person name="McKernan K."/>
            <person name="Mendez-Lago M."/>
            <person name="Minx P."/>
            <person name="Mollenhauer M.U."/>
            <person name="Montooth K."/>
            <person name="Mount S.M."/>
            <person name="Mu X."/>
            <person name="Myers E."/>
            <person name="Negre B."/>
            <person name="Newfeld S."/>
            <person name="Nielsen R."/>
            <person name="Noor M.A."/>
            <person name="O'Grady P."/>
            <person name="Pachter L."/>
            <person name="Papaceit M."/>
            <person name="Parisi M.J."/>
            <person name="Parisi M."/>
            <person name="Parts L."/>
            <person name="Pedersen J.S."/>
            <person name="Pesole G."/>
            <person name="Phillippy A.M."/>
            <person name="Ponting C.P."/>
            <person name="Pop M."/>
            <person name="Porcelli D."/>
            <person name="Powell J.R."/>
            <person name="Prohaska S."/>
            <person name="Pruitt K."/>
            <person name="Puig M."/>
            <person name="Quesneville H."/>
            <person name="Ram K.R."/>
            <person name="Rand D."/>
            <person name="Rasmussen M.D."/>
            <person name="Reed L.K."/>
            <person name="Reenan R."/>
            <person name="Reily A."/>
            <person name="Remington K.A."/>
            <person name="Rieger T.T."/>
            <person name="Ritchie M.G."/>
            <person name="Robin C."/>
            <person name="Rogers Y.H."/>
            <person name="Rohde C."/>
            <person name="Rozas J."/>
            <person name="Rubenfield M.J."/>
            <person name="Ruiz A."/>
            <person name="Russo S."/>
            <person name="Salzberg S.L."/>
            <person name="Sanchez-Gracia A."/>
            <person name="Saranga D.J."/>
            <person name="Sato H."/>
            <person name="Schaeffer S.W."/>
            <person name="Schatz M.C."/>
            <person name="Schlenke T."/>
            <person name="Schwartz R."/>
            <person name="Segarra C."/>
            <person name="Singh R.S."/>
            <person name="Sirot L."/>
            <person name="Sirota M."/>
            <person name="Sisneros N.B."/>
            <person name="Smith C.D."/>
            <person name="Smith T.F."/>
            <person name="Spieth J."/>
            <person name="Stage D.E."/>
            <person name="Stark A."/>
            <person name="Stephan W."/>
            <person name="Strausberg R.L."/>
            <person name="Strempel S."/>
            <person name="Sturgill D."/>
            <person name="Sutton G."/>
            <person name="Sutton G.G."/>
            <person name="Tao W."/>
            <person name="Teichmann S."/>
            <person name="Tobari Y.N."/>
            <person name="Tomimura Y."/>
            <person name="Tsolas J.M."/>
            <person name="Valente V.L."/>
            <person name="Venter E."/>
            <person name="Venter J.C."/>
            <person name="Vicario S."/>
            <person name="Vieira F.G."/>
            <person name="Vilella A.J."/>
            <person name="Villasante A."/>
            <person name="Walenz B."/>
            <person name="Wang J."/>
            <person name="Wasserman M."/>
            <person name="Watts T."/>
            <person name="Wilson D."/>
            <person name="Wilson R.K."/>
            <person name="Wing R.A."/>
            <person name="Wolfner M.F."/>
            <person name="Wong A."/>
            <person name="Wong G.K."/>
            <person name="Wu C.I."/>
            <person name="Wu G."/>
            <person name="Yamamoto D."/>
            <person name="Yang H.P."/>
            <person name="Yang S.P."/>
            <person name="Yorke J.A."/>
            <person name="Yoshida K."/>
            <person name="Zdobnov E."/>
            <person name="Zhang P."/>
            <person name="Zhang Y."/>
            <person name="Zimin A.V."/>
            <person name="Baldwin J."/>
            <person name="Abdouelleil A."/>
            <person name="Abdulkadir J."/>
            <person name="Abebe A."/>
            <person name="Abera B."/>
            <person name="Abreu J."/>
            <person name="Acer S.C."/>
            <person name="Aftuck L."/>
            <person name="Alexander A."/>
            <person name="An P."/>
            <person name="Anderson E."/>
            <person name="Anderson S."/>
            <person name="Arachi H."/>
            <person name="Azer M."/>
            <person name="Bachantsang P."/>
            <person name="Barry A."/>
            <person name="Bayul T."/>
            <person name="Berlin A."/>
            <person name="Bessette D."/>
            <person name="Bloom T."/>
            <person name="Blye J."/>
            <person name="Boguslavskiy L."/>
            <person name="Bonnet C."/>
            <person name="Boukhgalter B."/>
            <person name="Bourzgui I."/>
            <person name="Brown A."/>
            <person name="Cahill P."/>
            <person name="Channer S."/>
            <person name="Cheshatsang Y."/>
            <person name="Chuda L."/>
            <person name="Citroen M."/>
            <person name="Collymore A."/>
            <person name="Cooke P."/>
            <person name="Costello M."/>
            <person name="D'Aco K."/>
            <person name="Daza R."/>
            <person name="De Haan G."/>
            <person name="DeGray S."/>
            <person name="DeMaso C."/>
            <person name="Dhargay N."/>
            <person name="Dooley K."/>
            <person name="Dooley E."/>
            <person name="Doricent M."/>
            <person name="Dorje P."/>
            <person name="Dorjee K."/>
            <person name="Dupes A."/>
            <person name="Elong R."/>
            <person name="Falk J."/>
            <person name="Farina A."/>
            <person name="Faro S."/>
            <person name="Ferguson D."/>
            <person name="Fisher S."/>
            <person name="Foley C.D."/>
            <person name="Franke A."/>
            <person name="Friedrich D."/>
            <person name="Gadbois L."/>
            <person name="Gearin G."/>
            <person name="Gearin C.R."/>
            <person name="Giannoukos G."/>
            <person name="Goode T."/>
            <person name="Graham J."/>
            <person name="Grandbois E."/>
            <person name="Grewal S."/>
            <person name="Gyaltsen K."/>
            <person name="Hafez N."/>
            <person name="Hagos B."/>
            <person name="Hall J."/>
            <person name="Henson C."/>
            <person name="Hollinger A."/>
            <person name="Honan T."/>
            <person name="Huard M.D."/>
            <person name="Hughes L."/>
            <person name="Hurhula B."/>
            <person name="Husby M.E."/>
            <person name="Kamat A."/>
            <person name="Kanga B."/>
            <person name="Kashin S."/>
            <person name="Khazanovich D."/>
            <person name="Kisner P."/>
            <person name="Lance K."/>
            <person name="Lara M."/>
            <person name="Lee W."/>
            <person name="Lennon N."/>
            <person name="Letendre F."/>
            <person name="LeVine R."/>
            <person name="Lipovsky A."/>
            <person name="Liu X."/>
            <person name="Liu J."/>
            <person name="Liu S."/>
            <person name="Lokyitsang T."/>
            <person name="Lokyitsang Y."/>
            <person name="Lubonja R."/>
            <person name="Lui A."/>
            <person name="MacDonald P."/>
            <person name="Magnisalis V."/>
            <person name="Maru K."/>
            <person name="Matthews C."/>
            <person name="McCusker W."/>
            <person name="McDonough S."/>
            <person name="Mehta T."/>
            <person name="Meldrim J."/>
            <person name="Meneus L."/>
            <person name="Mihai O."/>
            <person name="Mihalev A."/>
            <person name="Mihova T."/>
            <person name="Mittelman R."/>
            <person name="Mlenga V."/>
            <person name="Montmayeur A."/>
            <person name="Mulrain L."/>
            <person name="Navidi A."/>
            <person name="Naylor J."/>
            <person name="Negash T."/>
            <person name="Nguyen T."/>
            <person name="Nguyen N."/>
            <person name="Nicol R."/>
            <person name="Norbu C."/>
            <person name="Norbu N."/>
            <person name="Novod N."/>
            <person name="O'Neill B."/>
            <person name="Osman S."/>
            <person name="Markiewicz E."/>
            <person name="Oyono O.L."/>
            <person name="Patti C."/>
            <person name="Phunkhang P."/>
            <person name="Pierre F."/>
            <person name="Priest M."/>
            <person name="Raghuraman S."/>
            <person name="Rege F."/>
            <person name="Reyes R."/>
            <person name="Rise C."/>
            <person name="Rogov P."/>
            <person name="Ross K."/>
            <person name="Ryan E."/>
            <person name="Settipalli S."/>
            <person name="Shea T."/>
            <person name="Sherpa N."/>
            <person name="Shi L."/>
            <person name="Shih D."/>
            <person name="Sparrow T."/>
            <person name="Spaulding J."/>
            <person name="Stalker J."/>
            <person name="Stange-Thomann N."/>
            <person name="Stavropoulos S."/>
            <person name="Stone C."/>
            <person name="Strader C."/>
            <person name="Tesfaye S."/>
            <person name="Thomson T."/>
            <person name="Thoulutsang Y."/>
            <person name="Thoulutsang D."/>
            <person name="Topham K."/>
            <person name="Topping I."/>
            <person name="Tsamla T."/>
            <person name="Vassiliev H."/>
            <person name="Vo A."/>
            <person name="Wangchuk T."/>
            <person name="Wangdi T."/>
            <person name="Weiand M."/>
            <person name="Wilkinson J."/>
            <person name="Wilson A."/>
            <person name="Yadav S."/>
            <person name="Young G."/>
            <person name="Yu Q."/>
            <person name="Zembek L."/>
            <person name="Zhong D."/>
            <person name="Zimmer A."/>
            <person name="Zwirko Z."/>
            <person name="Jaffe D.B."/>
            <person name="Alvarez P."/>
            <person name="Brockman W."/>
            <person name="Butler J."/>
            <person name="Chin C."/>
            <person name="Gnerre S."/>
            <person name="Grabherr M."/>
            <person name="Kleber M."/>
            <person name="Mauceli E."/>
            <person name="MacCallum I."/>
        </authorList>
    </citation>
    <scope>NUCLEOTIDE SEQUENCE [LARGE SCALE GENOMIC DNA]</scope>
    <source>
        <strain evidence="16">Tucson 14030-0811.24</strain>
    </source>
</reference>
<dbReference type="GO" id="GO:0044613">
    <property type="term" value="C:nuclear pore central transport channel"/>
    <property type="evidence" value="ECO:0007669"/>
    <property type="project" value="TreeGrafter"/>
</dbReference>
<dbReference type="AlphaFoldDB" id="B4ND93"/>
<dbReference type="PROSITE" id="PS51472">
    <property type="entry name" value="RRM_NUP35"/>
    <property type="match status" value="1"/>
</dbReference>
<comment type="similarity">
    <text evidence="2">Belongs to the Nup35 family.</text>
</comment>
<dbReference type="FunFam" id="3.30.70.330:FF:000095">
    <property type="entry name" value="Putative Nucleoporin NUP53"/>
    <property type="match status" value="1"/>
</dbReference>
<keyword evidence="8 12" id="KW-0906">Nuclear pore complex</keyword>
<evidence type="ECO:0000256" key="8">
    <source>
        <dbReference type="ARBA" id="ARBA00023132"/>
    </source>
</evidence>
<feature type="domain" description="RRM Nup35-type" evidence="14">
    <location>
        <begin position="214"/>
        <end position="295"/>
    </location>
</feature>
<dbReference type="InterPro" id="IPR007846">
    <property type="entry name" value="RRM_NUP35_dom"/>
</dbReference>
<evidence type="ECO:0000256" key="12">
    <source>
        <dbReference type="PROSITE-ProRule" id="PRU00804"/>
    </source>
</evidence>
<gene>
    <name evidence="15" type="primary">Dwil\GK24952</name>
    <name evidence="15" type="ORF">Dwil_GK24952</name>
</gene>
<keyword evidence="5 12" id="KW-0509">mRNA transport</keyword>
<keyword evidence="7" id="KW-0811">Translocation</keyword>
<evidence type="ECO:0000256" key="9">
    <source>
        <dbReference type="ARBA" id="ARBA00023242"/>
    </source>
</evidence>
<evidence type="ECO:0000256" key="6">
    <source>
        <dbReference type="ARBA" id="ARBA00022927"/>
    </source>
</evidence>
<dbReference type="OrthoDB" id="3365060at2759"/>
<dbReference type="KEGG" id="dwi:6648889"/>
<dbReference type="PhylomeDB" id="B4ND93"/>
<dbReference type="GO" id="GO:0051028">
    <property type="term" value="P:mRNA transport"/>
    <property type="evidence" value="ECO:0007669"/>
    <property type="project" value="UniProtKB-UniRule"/>
</dbReference>
<feature type="region of interest" description="Disordered" evidence="13">
    <location>
        <begin position="103"/>
        <end position="142"/>
    </location>
</feature>
<feature type="region of interest" description="Disordered" evidence="13">
    <location>
        <begin position="1"/>
        <end position="80"/>
    </location>
</feature>
<evidence type="ECO:0000256" key="10">
    <source>
        <dbReference type="ARBA" id="ARBA00029997"/>
    </source>
</evidence>
<dbReference type="GO" id="GO:0044615">
    <property type="term" value="C:nuclear pore nuclear basket"/>
    <property type="evidence" value="ECO:0007669"/>
    <property type="project" value="TreeGrafter"/>
</dbReference>
<dbReference type="InParanoid" id="B4ND93"/>
<evidence type="ECO:0000256" key="11">
    <source>
        <dbReference type="ARBA" id="ARBA00030250"/>
    </source>
</evidence>
<dbReference type="InterPro" id="IPR035979">
    <property type="entry name" value="RBD_domain_sf"/>
</dbReference>
<keyword evidence="4 12" id="KW-0813">Transport</keyword>
<evidence type="ECO:0000256" key="2">
    <source>
        <dbReference type="ARBA" id="ARBA00009454"/>
    </source>
</evidence>
<dbReference type="STRING" id="7260.B4ND93"/>
<evidence type="ECO:0000313" key="15">
    <source>
        <dbReference type="EMBL" id="EDW82802.1"/>
    </source>
</evidence>
<evidence type="ECO:0000313" key="16">
    <source>
        <dbReference type="Proteomes" id="UP000007798"/>
    </source>
</evidence>